<accession>A0ABR2G3Y2</accession>
<dbReference type="EMBL" id="JBBPBM010000003">
    <property type="protein sequence ID" value="KAK8593726.1"/>
    <property type="molecule type" value="Genomic_DNA"/>
</dbReference>
<feature type="domain" description="Reverse transcriptase zinc-binding" evidence="1">
    <location>
        <begin position="79"/>
        <end position="163"/>
    </location>
</feature>
<dbReference type="Pfam" id="PF13966">
    <property type="entry name" value="zf-RVT"/>
    <property type="match status" value="1"/>
</dbReference>
<gene>
    <name evidence="2" type="ORF">V6N12_045801</name>
</gene>
<evidence type="ECO:0000259" key="1">
    <source>
        <dbReference type="Pfam" id="PF13966"/>
    </source>
</evidence>
<keyword evidence="3" id="KW-1185">Reference proteome</keyword>
<protein>
    <recommendedName>
        <fullName evidence="1">Reverse transcriptase zinc-binding domain-containing protein</fullName>
    </recommendedName>
</protein>
<dbReference type="InterPro" id="IPR026960">
    <property type="entry name" value="RVT-Znf"/>
</dbReference>
<evidence type="ECO:0000313" key="3">
    <source>
        <dbReference type="Proteomes" id="UP001472677"/>
    </source>
</evidence>
<sequence length="201" mass="23605">MLGSFSFQIWHDRWGKALPNAMDQISFASVLNDHGEWDISKLSLAFTADAIPHILGVKPLDPHASPDTCIWRWTEHRDFELKSAYYKWSQPDLEDLDPLWSHILRIQVPQRLHYFLWLTCRQKLMTNMERCKRALTDDTLCPLCRCVEESTLHTLKDCVNMRQILQQTIPQALSTTFFSTSMKDCLRQNLYSNIIFYNNIP</sequence>
<dbReference type="Proteomes" id="UP001472677">
    <property type="component" value="Unassembled WGS sequence"/>
</dbReference>
<proteinExistence type="predicted"/>
<name>A0ABR2G3Y2_9ROSI</name>
<evidence type="ECO:0000313" key="2">
    <source>
        <dbReference type="EMBL" id="KAK8593726.1"/>
    </source>
</evidence>
<reference evidence="2 3" key="1">
    <citation type="journal article" date="2024" name="G3 (Bethesda)">
        <title>Genome assembly of Hibiscus sabdariffa L. provides insights into metabolisms of medicinal natural products.</title>
        <authorList>
            <person name="Kim T."/>
        </authorList>
    </citation>
    <scope>NUCLEOTIDE SEQUENCE [LARGE SCALE GENOMIC DNA]</scope>
    <source>
        <strain evidence="2">TK-2024</strain>
        <tissue evidence="2">Old leaves</tissue>
    </source>
</reference>
<organism evidence="2 3">
    <name type="scientific">Hibiscus sabdariffa</name>
    <name type="common">roselle</name>
    <dbReference type="NCBI Taxonomy" id="183260"/>
    <lineage>
        <taxon>Eukaryota</taxon>
        <taxon>Viridiplantae</taxon>
        <taxon>Streptophyta</taxon>
        <taxon>Embryophyta</taxon>
        <taxon>Tracheophyta</taxon>
        <taxon>Spermatophyta</taxon>
        <taxon>Magnoliopsida</taxon>
        <taxon>eudicotyledons</taxon>
        <taxon>Gunneridae</taxon>
        <taxon>Pentapetalae</taxon>
        <taxon>rosids</taxon>
        <taxon>malvids</taxon>
        <taxon>Malvales</taxon>
        <taxon>Malvaceae</taxon>
        <taxon>Malvoideae</taxon>
        <taxon>Hibiscus</taxon>
    </lineage>
</organism>
<comment type="caution">
    <text evidence="2">The sequence shown here is derived from an EMBL/GenBank/DDBJ whole genome shotgun (WGS) entry which is preliminary data.</text>
</comment>